<dbReference type="OrthoDB" id="6509908at2759"/>
<dbReference type="AlphaFoldDB" id="A0A0B7FCN0"/>
<dbReference type="InterPro" id="IPR036259">
    <property type="entry name" value="MFS_trans_sf"/>
</dbReference>
<dbReference type="SUPFAM" id="SSF103473">
    <property type="entry name" value="MFS general substrate transporter"/>
    <property type="match status" value="1"/>
</dbReference>
<keyword evidence="1" id="KW-0812">Transmembrane</keyword>
<keyword evidence="1" id="KW-1133">Transmembrane helix</keyword>
<keyword evidence="1" id="KW-0472">Membrane</keyword>
<organism evidence="2 3">
    <name type="scientific">Thanatephorus cucumeris (strain AG1-IB / isolate 7/3/14)</name>
    <name type="common">Lettuce bottom rot fungus</name>
    <name type="synonym">Rhizoctonia solani</name>
    <dbReference type="NCBI Taxonomy" id="1108050"/>
    <lineage>
        <taxon>Eukaryota</taxon>
        <taxon>Fungi</taxon>
        <taxon>Dikarya</taxon>
        <taxon>Basidiomycota</taxon>
        <taxon>Agaricomycotina</taxon>
        <taxon>Agaricomycetes</taxon>
        <taxon>Cantharellales</taxon>
        <taxon>Ceratobasidiaceae</taxon>
        <taxon>Rhizoctonia</taxon>
        <taxon>Rhizoctonia solani AG-1</taxon>
    </lineage>
</organism>
<gene>
    <name evidence="2" type="ORF">RSOLAG1IB_01808</name>
</gene>
<protein>
    <recommendedName>
        <fullName evidence="4">Major facilitator superfamily (MFS) profile domain-containing protein</fullName>
    </recommendedName>
</protein>
<dbReference type="EMBL" id="LN679101">
    <property type="protein sequence ID" value="CEL55796.1"/>
    <property type="molecule type" value="Genomic_DNA"/>
</dbReference>
<dbReference type="Proteomes" id="UP000059188">
    <property type="component" value="Unassembled WGS sequence"/>
</dbReference>
<evidence type="ECO:0000256" key="1">
    <source>
        <dbReference type="SAM" id="Phobius"/>
    </source>
</evidence>
<keyword evidence="3" id="KW-1185">Reference proteome</keyword>
<name>A0A0B7FCN0_THACB</name>
<evidence type="ECO:0000313" key="3">
    <source>
        <dbReference type="Proteomes" id="UP000059188"/>
    </source>
</evidence>
<sequence length="80" mass="8316">MWPMPVSSMGSVDDVGRRTGMLMSIVTIGALAGPPSSGAIRDATGNFEYVGYYAGSVIVLCVLSMIGVKYATLGRLTGKL</sequence>
<reference evidence="2 3" key="1">
    <citation type="submission" date="2014-11" db="EMBL/GenBank/DDBJ databases">
        <authorList>
            <person name="Wibberg Daniel"/>
        </authorList>
    </citation>
    <scope>NUCLEOTIDE SEQUENCE [LARGE SCALE GENOMIC DNA]</scope>
    <source>
        <strain evidence="2">Rhizoctonia solani AG1-IB 7/3/14</strain>
    </source>
</reference>
<accession>A0A0B7FCN0</accession>
<feature type="transmembrane region" description="Helical" evidence="1">
    <location>
        <begin position="49"/>
        <end position="71"/>
    </location>
</feature>
<evidence type="ECO:0000313" key="2">
    <source>
        <dbReference type="EMBL" id="CEL55796.1"/>
    </source>
</evidence>
<evidence type="ECO:0008006" key="4">
    <source>
        <dbReference type="Google" id="ProtNLM"/>
    </source>
</evidence>
<proteinExistence type="predicted"/>